<organism evidence="1 2">
    <name type="scientific">Fluoribacter dumoffii</name>
    <dbReference type="NCBI Taxonomy" id="463"/>
    <lineage>
        <taxon>Bacteria</taxon>
        <taxon>Pseudomonadati</taxon>
        <taxon>Pseudomonadota</taxon>
        <taxon>Gammaproteobacteria</taxon>
        <taxon>Legionellales</taxon>
        <taxon>Legionellaceae</taxon>
        <taxon>Fluoribacter</taxon>
    </lineage>
</organism>
<dbReference type="InterPro" id="IPR009241">
    <property type="entry name" value="HigB-like"/>
</dbReference>
<evidence type="ECO:0000313" key="1">
    <source>
        <dbReference type="EMBL" id="STO20899.1"/>
    </source>
</evidence>
<sequence length="113" mass="13415">MKKIYYCSSSQKDIGTFPNKSKQRIARLLDMLAEGLKLQPNDFKYMETVGTGVYELRVKIDKQNYRVFYVAKFEEAIYVLHAFVKKSQETPQQDIDKAKERYNTLLRHRKGER</sequence>
<reference evidence="1 2" key="1">
    <citation type="submission" date="2018-06" db="EMBL/GenBank/DDBJ databases">
        <authorList>
            <consortium name="Pathogen Informatics"/>
            <person name="Doyle S."/>
        </authorList>
    </citation>
    <scope>NUCLEOTIDE SEQUENCE [LARGE SCALE GENOMIC DNA]</scope>
    <source>
        <strain evidence="1 2">NCTC11370</strain>
    </source>
</reference>
<dbReference type="EMBL" id="UGGT01000001">
    <property type="protein sequence ID" value="STO20899.1"/>
    <property type="molecule type" value="Genomic_DNA"/>
</dbReference>
<dbReference type="SUPFAM" id="SSF143011">
    <property type="entry name" value="RelE-like"/>
    <property type="match status" value="1"/>
</dbReference>
<gene>
    <name evidence="1" type="ORF">NCTC11370_00960</name>
</gene>
<keyword evidence="2" id="KW-1185">Reference proteome</keyword>
<dbReference type="RefSeq" id="WP_019349813.1">
    <property type="nucleotide sequence ID" value="NZ_UGGT01000001.1"/>
</dbReference>
<dbReference type="Proteomes" id="UP000254554">
    <property type="component" value="Unassembled WGS sequence"/>
</dbReference>
<dbReference type="Gene3D" id="3.30.2310.20">
    <property type="entry name" value="RelE-like"/>
    <property type="match status" value="1"/>
</dbReference>
<dbReference type="InterPro" id="IPR035093">
    <property type="entry name" value="RelE/ParE_toxin_dom_sf"/>
</dbReference>
<evidence type="ECO:0000313" key="2">
    <source>
        <dbReference type="Proteomes" id="UP000254554"/>
    </source>
</evidence>
<dbReference type="Pfam" id="PF05973">
    <property type="entry name" value="Gp49"/>
    <property type="match status" value="1"/>
</dbReference>
<accession>A0A377G8F1</accession>
<name>A0A377G8F1_9GAMM</name>
<proteinExistence type="predicted"/>
<dbReference type="GeneID" id="93292425"/>
<protein>
    <submittedName>
        <fullName evidence="1">Phage-related protein</fullName>
    </submittedName>
</protein>
<dbReference type="OrthoDB" id="3233388at2"/>
<dbReference type="STRING" id="1094715.GCA_000236165_01462"/>
<dbReference type="AlphaFoldDB" id="A0A377G8F1"/>